<organism evidence="1 2">
    <name type="scientific">Stutzerimonas tarimensis</name>
    <dbReference type="NCBI Taxonomy" id="1507735"/>
    <lineage>
        <taxon>Bacteria</taxon>
        <taxon>Pseudomonadati</taxon>
        <taxon>Pseudomonadota</taxon>
        <taxon>Gammaproteobacteria</taxon>
        <taxon>Pseudomonadales</taxon>
        <taxon>Pseudomonadaceae</taxon>
        <taxon>Stutzerimonas</taxon>
    </lineage>
</organism>
<accession>A0ABV7T3P1</accession>
<evidence type="ECO:0000313" key="2">
    <source>
        <dbReference type="Proteomes" id="UP001595630"/>
    </source>
</evidence>
<reference evidence="2" key="1">
    <citation type="journal article" date="2019" name="Int. J. Syst. Evol. Microbiol.">
        <title>The Global Catalogue of Microorganisms (GCM) 10K type strain sequencing project: providing services to taxonomists for standard genome sequencing and annotation.</title>
        <authorList>
            <consortium name="The Broad Institute Genomics Platform"/>
            <consortium name="The Broad Institute Genome Sequencing Center for Infectious Disease"/>
            <person name="Wu L."/>
            <person name="Ma J."/>
        </authorList>
    </citation>
    <scope>NUCLEOTIDE SEQUENCE [LARGE SCALE GENOMIC DNA]</scope>
    <source>
        <strain evidence="2">KCTC 42447</strain>
    </source>
</reference>
<dbReference type="RefSeq" id="WP_386363627.1">
    <property type="nucleotide sequence ID" value="NZ_JBHRXZ010000018.1"/>
</dbReference>
<dbReference type="EMBL" id="JBHRXZ010000018">
    <property type="protein sequence ID" value="MFC3607799.1"/>
    <property type="molecule type" value="Genomic_DNA"/>
</dbReference>
<name>A0ABV7T3P1_9GAMM</name>
<gene>
    <name evidence="1" type="ORF">ACFOMF_08430</name>
</gene>
<comment type="caution">
    <text evidence="1">The sequence shown here is derived from an EMBL/GenBank/DDBJ whole genome shotgun (WGS) entry which is preliminary data.</text>
</comment>
<evidence type="ECO:0000313" key="1">
    <source>
        <dbReference type="EMBL" id="MFC3607799.1"/>
    </source>
</evidence>
<protein>
    <submittedName>
        <fullName evidence="1">Uncharacterized protein</fullName>
    </submittedName>
</protein>
<dbReference type="Proteomes" id="UP001595630">
    <property type="component" value="Unassembled WGS sequence"/>
</dbReference>
<sequence length="80" mass="9475">MTELKRYRVHYLINGKPDSLVLEEFQEPGFERIEQEILLKHVREPRAATDQPWEDPQVPSERGRMVELGVSDIRVEREDS</sequence>
<proteinExistence type="predicted"/>
<keyword evidence="2" id="KW-1185">Reference proteome</keyword>